<feature type="DNA-binding region" description="H-T-H motif" evidence="4">
    <location>
        <begin position="29"/>
        <end position="48"/>
    </location>
</feature>
<dbReference type="Gene3D" id="1.10.10.60">
    <property type="entry name" value="Homeodomain-like"/>
    <property type="match status" value="1"/>
</dbReference>
<evidence type="ECO:0000259" key="5">
    <source>
        <dbReference type="PROSITE" id="PS50977"/>
    </source>
</evidence>
<dbReference type="EMBL" id="VCNI01000002">
    <property type="protein sequence ID" value="TMU54754.1"/>
    <property type="molecule type" value="Genomic_DNA"/>
</dbReference>
<keyword evidence="2 4" id="KW-0238">DNA-binding</keyword>
<dbReference type="PROSITE" id="PS50977">
    <property type="entry name" value="HTH_TETR_2"/>
    <property type="match status" value="1"/>
</dbReference>
<evidence type="ECO:0000256" key="2">
    <source>
        <dbReference type="ARBA" id="ARBA00023125"/>
    </source>
</evidence>
<keyword evidence="1" id="KW-0805">Transcription regulation</keyword>
<evidence type="ECO:0000313" key="7">
    <source>
        <dbReference type="Proteomes" id="UP000751614"/>
    </source>
</evidence>
<keyword evidence="3" id="KW-0804">Transcription</keyword>
<dbReference type="Proteomes" id="UP000751614">
    <property type="component" value="Unassembled WGS sequence"/>
</dbReference>
<dbReference type="PRINTS" id="PR00455">
    <property type="entry name" value="HTHTETR"/>
</dbReference>
<dbReference type="RefSeq" id="WP_138836242.1">
    <property type="nucleotide sequence ID" value="NZ_VCNI01000002.1"/>
</dbReference>
<sequence length="194" mass="22108">MPRTKQFNEEEILIKAMELFWERGFHATSMQDLVSHLGINRASLYDTFGGKEELFNKAFSRYRSGTGDMLRKLFENAKSVKAGFQQLFDMSIRESMEDPFRKGCFVVNTTTELIPGDGELLQILNENKSNMEHFFAQCIQKGIAEGEFHKDMDAESVAAMLFTLYSGMRVVAKVDPDPIKLKKMLDTGLSILDQ</sequence>
<evidence type="ECO:0000256" key="4">
    <source>
        <dbReference type="PROSITE-ProRule" id="PRU00335"/>
    </source>
</evidence>
<organism evidence="6 7">
    <name type="scientific">Flagellimonas algicola</name>
    <dbReference type="NCBI Taxonomy" id="2583815"/>
    <lineage>
        <taxon>Bacteria</taxon>
        <taxon>Pseudomonadati</taxon>
        <taxon>Bacteroidota</taxon>
        <taxon>Flavobacteriia</taxon>
        <taxon>Flavobacteriales</taxon>
        <taxon>Flavobacteriaceae</taxon>
        <taxon>Flagellimonas</taxon>
    </lineage>
</organism>
<dbReference type="InterPro" id="IPR011075">
    <property type="entry name" value="TetR_C"/>
</dbReference>
<dbReference type="Pfam" id="PF16925">
    <property type="entry name" value="TetR_C_13"/>
    <property type="match status" value="1"/>
</dbReference>
<dbReference type="SUPFAM" id="SSF46689">
    <property type="entry name" value="Homeodomain-like"/>
    <property type="match status" value="1"/>
</dbReference>
<dbReference type="InterPro" id="IPR036271">
    <property type="entry name" value="Tet_transcr_reg_TetR-rel_C_sf"/>
</dbReference>
<keyword evidence="7" id="KW-1185">Reference proteome</keyword>
<protein>
    <submittedName>
        <fullName evidence="6">TetR/AcrR family transcriptional regulator</fullName>
    </submittedName>
</protein>
<dbReference type="SUPFAM" id="SSF48498">
    <property type="entry name" value="Tetracyclin repressor-like, C-terminal domain"/>
    <property type="match status" value="1"/>
</dbReference>
<dbReference type="InterPro" id="IPR009057">
    <property type="entry name" value="Homeodomain-like_sf"/>
</dbReference>
<evidence type="ECO:0000256" key="1">
    <source>
        <dbReference type="ARBA" id="ARBA00023015"/>
    </source>
</evidence>
<evidence type="ECO:0000313" key="6">
    <source>
        <dbReference type="EMBL" id="TMU54754.1"/>
    </source>
</evidence>
<evidence type="ECO:0000256" key="3">
    <source>
        <dbReference type="ARBA" id="ARBA00023163"/>
    </source>
</evidence>
<dbReference type="InterPro" id="IPR001647">
    <property type="entry name" value="HTH_TetR"/>
</dbReference>
<gene>
    <name evidence="6" type="ORF">FGG15_11170</name>
</gene>
<proteinExistence type="predicted"/>
<accession>A0ABY2WK08</accession>
<dbReference type="PANTHER" id="PTHR47506">
    <property type="entry name" value="TRANSCRIPTIONAL REGULATORY PROTEIN"/>
    <property type="match status" value="1"/>
</dbReference>
<dbReference type="Gene3D" id="1.10.357.10">
    <property type="entry name" value="Tetracycline Repressor, domain 2"/>
    <property type="match status" value="1"/>
</dbReference>
<feature type="domain" description="HTH tetR-type" evidence="5">
    <location>
        <begin position="6"/>
        <end position="66"/>
    </location>
</feature>
<reference evidence="6 7" key="1">
    <citation type="submission" date="2019-05" db="EMBL/GenBank/DDBJ databases">
        <title>Flagellimonas sp. AsT0115, sp. nov., isolated from a marine red algae, Asparagopsis taxiformis.</title>
        <authorList>
            <person name="Kim J."/>
            <person name="Jeong S.E."/>
            <person name="Jeon C.O."/>
        </authorList>
    </citation>
    <scope>NUCLEOTIDE SEQUENCE [LARGE SCALE GENOMIC DNA]</scope>
    <source>
        <strain evidence="6 7">AsT0115</strain>
    </source>
</reference>
<dbReference type="Pfam" id="PF00440">
    <property type="entry name" value="TetR_N"/>
    <property type="match status" value="1"/>
</dbReference>
<comment type="caution">
    <text evidence="6">The sequence shown here is derived from an EMBL/GenBank/DDBJ whole genome shotgun (WGS) entry which is preliminary data.</text>
</comment>
<dbReference type="PANTHER" id="PTHR47506:SF1">
    <property type="entry name" value="HTH-TYPE TRANSCRIPTIONAL REGULATOR YJDC"/>
    <property type="match status" value="1"/>
</dbReference>
<name>A0ABY2WK08_9FLAO</name>